<gene>
    <name evidence="2" type="ORF">D0Z08_16850</name>
</gene>
<name>A0A417Y072_9ACTN</name>
<evidence type="ECO:0008006" key="4">
    <source>
        <dbReference type="Google" id="ProtNLM"/>
    </source>
</evidence>
<dbReference type="AlphaFoldDB" id="A0A417Y072"/>
<dbReference type="InterPro" id="IPR029060">
    <property type="entry name" value="PIN-like_dom_sf"/>
</dbReference>
<dbReference type="Gene3D" id="3.40.50.1010">
    <property type="entry name" value="5'-nuclease"/>
    <property type="match status" value="1"/>
</dbReference>
<feature type="compositionally biased region" description="Basic and acidic residues" evidence="1">
    <location>
        <begin position="1"/>
        <end position="12"/>
    </location>
</feature>
<comment type="caution">
    <text evidence="2">The sequence shown here is derived from an EMBL/GenBank/DDBJ whole genome shotgun (WGS) entry which is preliminary data.</text>
</comment>
<dbReference type="Proteomes" id="UP000283644">
    <property type="component" value="Unassembled WGS sequence"/>
</dbReference>
<sequence>MGSTRDARECKGSGRPSRSRASPSCARQGIGGGAVYDALVAATAAEHGMVLLSRDRRARSTYDAIGVRYQIV</sequence>
<dbReference type="RefSeq" id="WP_118926408.1">
    <property type="nucleotide sequence ID" value="NZ_QXGH01000020.1"/>
</dbReference>
<dbReference type="SUPFAM" id="SSF88723">
    <property type="entry name" value="PIN domain-like"/>
    <property type="match status" value="1"/>
</dbReference>
<dbReference type="EMBL" id="QXGH01000020">
    <property type="protein sequence ID" value="RHW25996.1"/>
    <property type="molecule type" value="Genomic_DNA"/>
</dbReference>
<organism evidence="2 3">
    <name type="scientific">Nocardioides immobilis</name>
    <dbReference type="NCBI Taxonomy" id="2049295"/>
    <lineage>
        <taxon>Bacteria</taxon>
        <taxon>Bacillati</taxon>
        <taxon>Actinomycetota</taxon>
        <taxon>Actinomycetes</taxon>
        <taxon>Propionibacteriales</taxon>
        <taxon>Nocardioidaceae</taxon>
        <taxon>Nocardioides</taxon>
    </lineage>
</organism>
<evidence type="ECO:0000256" key="1">
    <source>
        <dbReference type="SAM" id="MobiDB-lite"/>
    </source>
</evidence>
<feature type="compositionally biased region" description="Low complexity" evidence="1">
    <location>
        <begin position="13"/>
        <end position="26"/>
    </location>
</feature>
<evidence type="ECO:0000313" key="3">
    <source>
        <dbReference type="Proteomes" id="UP000283644"/>
    </source>
</evidence>
<proteinExistence type="predicted"/>
<accession>A0A417Y072</accession>
<protein>
    <recommendedName>
        <fullName evidence="4">PIN domain-containing protein</fullName>
    </recommendedName>
</protein>
<feature type="region of interest" description="Disordered" evidence="1">
    <location>
        <begin position="1"/>
        <end position="26"/>
    </location>
</feature>
<evidence type="ECO:0000313" key="2">
    <source>
        <dbReference type="EMBL" id="RHW25996.1"/>
    </source>
</evidence>
<keyword evidence="3" id="KW-1185">Reference proteome</keyword>
<reference evidence="2 3" key="1">
    <citation type="submission" date="2018-09" db="EMBL/GenBank/DDBJ databases">
        <title>Genome sequencing of Nocardioides immobilis CCTCC AB 2017083 for comparison to Nocardioides silvaticus.</title>
        <authorList>
            <person name="Li C."/>
            <person name="Wang G."/>
        </authorList>
    </citation>
    <scope>NUCLEOTIDE SEQUENCE [LARGE SCALE GENOMIC DNA]</scope>
    <source>
        <strain evidence="2 3">CCTCC AB 2017083</strain>
    </source>
</reference>